<sequence length="126" mass="12960">MDLALWIAAAVLAVVALLGGISKTFIPKARLDAMDGTWTTATGAGPVKALGVLELIAAVGLIVPPLVGIAPVLVPVTATCWVVLMIGAMVTHARLGQPKLVALTGFYLAVALFIAWGRFVLEPFGA</sequence>
<gene>
    <name evidence="6" type="ORF">IHE71_16100</name>
</gene>
<keyword evidence="7" id="KW-1185">Reference proteome</keyword>
<keyword evidence="4 5" id="KW-0472">Membrane</keyword>
<keyword evidence="3 5" id="KW-1133">Transmembrane helix</keyword>
<dbReference type="EMBL" id="JADAQT010000097">
    <property type="protein sequence ID" value="MBE1877216.1"/>
    <property type="molecule type" value="Genomic_DNA"/>
</dbReference>
<comment type="caution">
    <text evidence="6">The sequence shown here is derived from an EMBL/GenBank/DDBJ whole genome shotgun (WGS) entry which is preliminary data.</text>
</comment>
<evidence type="ECO:0000256" key="5">
    <source>
        <dbReference type="SAM" id="Phobius"/>
    </source>
</evidence>
<evidence type="ECO:0000256" key="1">
    <source>
        <dbReference type="ARBA" id="ARBA00004141"/>
    </source>
</evidence>
<organism evidence="6 7">
    <name type="scientific">Myceligenerans pegani</name>
    <dbReference type="NCBI Taxonomy" id="2776917"/>
    <lineage>
        <taxon>Bacteria</taxon>
        <taxon>Bacillati</taxon>
        <taxon>Actinomycetota</taxon>
        <taxon>Actinomycetes</taxon>
        <taxon>Micrococcales</taxon>
        <taxon>Promicromonosporaceae</taxon>
        <taxon>Myceligenerans</taxon>
    </lineage>
</organism>
<keyword evidence="2 5" id="KW-0812">Transmembrane</keyword>
<evidence type="ECO:0000256" key="2">
    <source>
        <dbReference type="ARBA" id="ARBA00022692"/>
    </source>
</evidence>
<reference evidence="6 7" key="1">
    <citation type="submission" date="2020-10" db="EMBL/GenBank/DDBJ databases">
        <title>Myceligenerans pegani sp. nov., an endophytic actinomycete isolated from Peganum harmala L. in Xinjiang, China.</title>
        <authorList>
            <person name="Xin L."/>
        </authorList>
    </citation>
    <scope>NUCLEOTIDE SEQUENCE [LARGE SCALE GENOMIC DNA]</scope>
    <source>
        <strain evidence="6 7">TRM65318</strain>
    </source>
</reference>
<dbReference type="RefSeq" id="WP_192863763.1">
    <property type="nucleotide sequence ID" value="NZ_JADAQT010000097.1"/>
</dbReference>
<dbReference type="InterPro" id="IPR032808">
    <property type="entry name" value="DoxX"/>
</dbReference>
<protein>
    <submittedName>
        <fullName evidence="6">DoxX family protein</fullName>
    </submittedName>
</protein>
<proteinExistence type="predicted"/>
<evidence type="ECO:0000256" key="4">
    <source>
        <dbReference type="ARBA" id="ARBA00023136"/>
    </source>
</evidence>
<dbReference type="Pfam" id="PF13564">
    <property type="entry name" value="DoxX_2"/>
    <property type="match status" value="1"/>
</dbReference>
<evidence type="ECO:0000313" key="7">
    <source>
        <dbReference type="Proteomes" id="UP000625527"/>
    </source>
</evidence>
<evidence type="ECO:0000256" key="3">
    <source>
        <dbReference type="ARBA" id="ARBA00022989"/>
    </source>
</evidence>
<feature type="transmembrane region" description="Helical" evidence="5">
    <location>
        <begin position="55"/>
        <end position="88"/>
    </location>
</feature>
<dbReference type="Proteomes" id="UP000625527">
    <property type="component" value="Unassembled WGS sequence"/>
</dbReference>
<comment type="subcellular location">
    <subcellularLocation>
        <location evidence="1">Membrane</location>
        <topology evidence="1">Multi-pass membrane protein</topology>
    </subcellularLocation>
</comment>
<feature type="transmembrane region" description="Helical" evidence="5">
    <location>
        <begin position="100"/>
        <end position="121"/>
    </location>
</feature>
<accession>A0ABR9N0N3</accession>
<name>A0ABR9N0N3_9MICO</name>
<evidence type="ECO:0000313" key="6">
    <source>
        <dbReference type="EMBL" id="MBE1877216.1"/>
    </source>
</evidence>